<proteinExistence type="predicted"/>
<reference evidence="3 4" key="1">
    <citation type="submission" date="2022-04" db="EMBL/GenBank/DDBJ databases">
        <title>Diverse halophilic archaea isolated from saline environments.</title>
        <authorList>
            <person name="Cui H.-L."/>
        </authorList>
    </citation>
    <scope>NUCLEOTIDE SEQUENCE [LARGE SCALE GENOMIC DNA]</scope>
    <source>
        <strain evidence="3 4">XZYJT49</strain>
        <plasmid evidence="3 4">unnamed1</plasmid>
    </source>
</reference>
<dbReference type="InterPro" id="IPR014495">
    <property type="entry name" value="UCP018671"/>
</dbReference>
<dbReference type="Pfam" id="PF07760">
    <property type="entry name" value="DUF1616"/>
    <property type="match status" value="1"/>
</dbReference>
<sequence length="337" mass="37911">MNTKLLRSRILLAVRRFPTDLAIVLGVVGVASLSLLIPVLRKSPLGLLFGLPLVLFLPGYATISALFPEKGEPNIEVGIVVESLPGSDRIDEFERLIFSVWLSVVIVPMTGLVLDQARGGFRVETVVLAVGVYTGVMTVLAAVRRRNVPSNECFRVPFAQWRRSIQVYFWDPGNRTEKVINVTLALALLVAVSSLTYAVAVPKQDETFTEFYLLNEDSAGELQAENYPTTLVQGETTKLVVGITNYEHERTAYTVVVRIQRGEVTENSLNVHEETELYQFHVLLNHNESWTRTHAIKPTMVGDNLRVQYLLFRNEEPSEPRTAYRKLHFWINVTESA</sequence>
<evidence type="ECO:0000259" key="2">
    <source>
        <dbReference type="Pfam" id="PF07760"/>
    </source>
</evidence>
<evidence type="ECO:0000313" key="3">
    <source>
        <dbReference type="EMBL" id="UPV76646.1"/>
    </source>
</evidence>
<feature type="transmembrane region" description="Helical" evidence="1">
    <location>
        <begin position="179"/>
        <end position="200"/>
    </location>
</feature>
<accession>A0A8U0I163</accession>
<keyword evidence="1" id="KW-1133">Transmembrane helix</keyword>
<evidence type="ECO:0000313" key="4">
    <source>
        <dbReference type="Proteomes" id="UP000830729"/>
    </source>
</evidence>
<keyword evidence="3" id="KW-0614">Plasmid</keyword>
<feature type="transmembrane region" description="Helical" evidence="1">
    <location>
        <begin position="21"/>
        <end position="40"/>
    </location>
</feature>
<dbReference type="InterPro" id="IPR011674">
    <property type="entry name" value="DUF1616"/>
</dbReference>
<keyword evidence="1" id="KW-0472">Membrane</keyword>
<name>A0A8U0I163_9EURY</name>
<protein>
    <submittedName>
        <fullName evidence="3">DUF1616 domain-containing protein</fullName>
    </submittedName>
</protein>
<dbReference type="RefSeq" id="WP_248652679.1">
    <property type="nucleotide sequence ID" value="NZ_CP096660.1"/>
</dbReference>
<dbReference type="GeneID" id="72187358"/>
<dbReference type="Proteomes" id="UP000830729">
    <property type="component" value="Plasmid unnamed1"/>
</dbReference>
<evidence type="ECO:0000256" key="1">
    <source>
        <dbReference type="SAM" id="Phobius"/>
    </source>
</evidence>
<feature type="transmembrane region" description="Helical" evidence="1">
    <location>
        <begin position="96"/>
        <end position="114"/>
    </location>
</feature>
<geneLocation type="plasmid" evidence="3 4">
    <name>unnamed1</name>
</geneLocation>
<feature type="transmembrane region" description="Helical" evidence="1">
    <location>
        <begin position="46"/>
        <end position="67"/>
    </location>
</feature>
<feature type="transmembrane region" description="Helical" evidence="1">
    <location>
        <begin position="126"/>
        <end position="143"/>
    </location>
</feature>
<organism evidence="3 4">
    <name type="scientific">Halorussus limi</name>
    <dbReference type="NCBI Taxonomy" id="2938695"/>
    <lineage>
        <taxon>Archaea</taxon>
        <taxon>Methanobacteriati</taxon>
        <taxon>Methanobacteriota</taxon>
        <taxon>Stenosarchaea group</taxon>
        <taxon>Halobacteria</taxon>
        <taxon>Halobacteriales</taxon>
        <taxon>Haladaptataceae</taxon>
        <taxon>Halorussus</taxon>
    </lineage>
</organism>
<keyword evidence="1" id="KW-0812">Transmembrane</keyword>
<dbReference type="AlphaFoldDB" id="A0A8U0I163"/>
<feature type="domain" description="DUF1616" evidence="2">
    <location>
        <begin position="24"/>
        <end position="332"/>
    </location>
</feature>
<dbReference type="KEGG" id="halx:M0R89_19125"/>
<dbReference type="PIRSF" id="PIRSF018671">
    <property type="entry name" value="UCP018671"/>
    <property type="match status" value="1"/>
</dbReference>
<keyword evidence="4" id="KW-1185">Reference proteome</keyword>
<gene>
    <name evidence="3" type="ORF">M0R89_19125</name>
</gene>
<dbReference type="EMBL" id="CP096660">
    <property type="protein sequence ID" value="UPV76646.1"/>
    <property type="molecule type" value="Genomic_DNA"/>
</dbReference>